<dbReference type="Gene3D" id="3.20.20.30">
    <property type="entry name" value="Luciferase-like domain"/>
    <property type="match status" value="1"/>
</dbReference>
<dbReference type="PANTHER" id="PTHR42847">
    <property type="entry name" value="ALKANESULFONATE MONOOXYGENASE"/>
    <property type="match status" value="1"/>
</dbReference>
<name>A0A839NAI9_9MICO</name>
<evidence type="ECO:0000256" key="2">
    <source>
        <dbReference type="ARBA" id="ARBA00022643"/>
    </source>
</evidence>
<dbReference type="EMBL" id="JACHVQ010000003">
    <property type="protein sequence ID" value="MBB2893849.1"/>
    <property type="molecule type" value="Genomic_DNA"/>
</dbReference>
<evidence type="ECO:0000313" key="7">
    <source>
        <dbReference type="Proteomes" id="UP000559182"/>
    </source>
</evidence>
<dbReference type="NCBIfam" id="TIGR03619">
    <property type="entry name" value="F420_Rv2161c"/>
    <property type="match status" value="1"/>
</dbReference>
<dbReference type="Proteomes" id="UP000559182">
    <property type="component" value="Unassembled WGS sequence"/>
</dbReference>
<gene>
    <name evidence="6" type="ORF">FHU39_003880</name>
</gene>
<evidence type="ECO:0000313" key="6">
    <source>
        <dbReference type="EMBL" id="MBB2893849.1"/>
    </source>
</evidence>
<dbReference type="GO" id="GO:0008726">
    <property type="term" value="F:alkanesulfonate monooxygenase activity"/>
    <property type="evidence" value="ECO:0007669"/>
    <property type="project" value="TreeGrafter"/>
</dbReference>
<dbReference type="InterPro" id="IPR050172">
    <property type="entry name" value="SsuD_RutA_monooxygenase"/>
</dbReference>
<dbReference type="RefSeq" id="WP_183322275.1">
    <property type="nucleotide sequence ID" value="NZ_JACHVQ010000003.1"/>
</dbReference>
<keyword evidence="4" id="KW-0503">Monooxygenase</keyword>
<evidence type="ECO:0000256" key="3">
    <source>
        <dbReference type="ARBA" id="ARBA00023002"/>
    </source>
</evidence>
<dbReference type="GO" id="GO:0046306">
    <property type="term" value="P:alkanesulfonate catabolic process"/>
    <property type="evidence" value="ECO:0007669"/>
    <property type="project" value="TreeGrafter"/>
</dbReference>
<dbReference type="Pfam" id="PF00296">
    <property type="entry name" value="Bac_luciferase"/>
    <property type="match status" value="1"/>
</dbReference>
<dbReference type="InterPro" id="IPR019921">
    <property type="entry name" value="Lucif-like_OxRdtase_Rv2161c"/>
</dbReference>
<sequence length="288" mass="32058">MKFGIRYANTGPYTNPDAARDLVRQAEDAGFESVWTVEHVLIPPNYESQYPYTKDGRIPEATAQTYIPDPMVWMAYCAAVTERIRFGSAVIVLPMRNPVLFAKESVTLDNLSNGRLMLGLGSGWLEEEFRALGCPFADRGRRMDDSIDILRYLWGAADDPKIEGFELHDINMEPKPKNGSIPIHIGGDSKVAARRAGRLGDGYFPARGYSSELRDTLWRAAETAGRDPEQIEITVSMPDSEAELEALASLGVDRVAVPVTSEAGLKQQIDGAHDLPKWQRIIEKYQDL</sequence>
<organism evidence="6 7">
    <name type="scientific">Flexivirga oryzae</name>
    <dbReference type="NCBI Taxonomy" id="1794944"/>
    <lineage>
        <taxon>Bacteria</taxon>
        <taxon>Bacillati</taxon>
        <taxon>Actinomycetota</taxon>
        <taxon>Actinomycetes</taxon>
        <taxon>Micrococcales</taxon>
        <taxon>Dermacoccaceae</taxon>
        <taxon>Flexivirga</taxon>
    </lineage>
</organism>
<dbReference type="PANTHER" id="PTHR42847:SF4">
    <property type="entry name" value="ALKANESULFONATE MONOOXYGENASE-RELATED"/>
    <property type="match status" value="1"/>
</dbReference>
<reference evidence="6 7" key="1">
    <citation type="submission" date="2020-08" db="EMBL/GenBank/DDBJ databases">
        <title>Sequencing the genomes of 1000 actinobacteria strains.</title>
        <authorList>
            <person name="Klenk H.-P."/>
        </authorList>
    </citation>
    <scope>NUCLEOTIDE SEQUENCE [LARGE SCALE GENOMIC DNA]</scope>
    <source>
        <strain evidence="6 7">DSM 105369</strain>
    </source>
</reference>
<accession>A0A839NAI9</accession>
<dbReference type="InterPro" id="IPR011251">
    <property type="entry name" value="Luciferase-like_dom"/>
</dbReference>
<comment type="caution">
    <text evidence="6">The sequence shown here is derived from an EMBL/GenBank/DDBJ whole genome shotgun (WGS) entry which is preliminary data.</text>
</comment>
<proteinExistence type="predicted"/>
<dbReference type="InterPro" id="IPR036661">
    <property type="entry name" value="Luciferase-like_sf"/>
</dbReference>
<protein>
    <submittedName>
        <fullName evidence="6">Putative F420-dependent oxidoreductase</fullName>
    </submittedName>
</protein>
<feature type="domain" description="Luciferase-like" evidence="5">
    <location>
        <begin position="12"/>
        <end position="238"/>
    </location>
</feature>
<keyword evidence="2" id="KW-0288">FMN</keyword>
<evidence type="ECO:0000259" key="5">
    <source>
        <dbReference type="Pfam" id="PF00296"/>
    </source>
</evidence>
<keyword evidence="1" id="KW-0285">Flavoprotein</keyword>
<keyword evidence="7" id="KW-1185">Reference proteome</keyword>
<evidence type="ECO:0000256" key="4">
    <source>
        <dbReference type="ARBA" id="ARBA00023033"/>
    </source>
</evidence>
<keyword evidence="3" id="KW-0560">Oxidoreductase</keyword>
<dbReference type="SUPFAM" id="SSF51679">
    <property type="entry name" value="Bacterial luciferase-like"/>
    <property type="match status" value="1"/>
</dbReference>
<evidence type="ECO:0000256" key="1">
    <source>
        <dbReference type="ARBA" id="ARBA00022630"/>
    </source>
</evidence>
<dbReference type="AlphaFoldDB" id="A0A839NAI9"/>